<evidence type="ECO:0000313" key="2">
    <source>
        <dbReference type="EMBL" id="MFN1219558.1"/>
    </source>
</evidence>
<evidence type="ECO:0000256" key="1">
    <source>
        <dbReference type="SAM" id="Phobius"/>
    </source>
</evidence>
<comment type="caution">
    <text evidence="2">The sequence shown here is derived from an EMBL/GenBank/DDBJ whole genome shotgun (WGS) entry which is preliminary data.</text>
</comment>
<dbReference type="EMBL" id="JBJXVJ010000005">
    <property type="protein sequence ID" value="MFN1219558.1"/>
    <property type="molecule type" value="Genomic_DNA"/>
</dbReference>
<dbReference type="RefSeq" id="WP_409358184.1">
    <property type="nucleotide sequence ID" value="NZ_JBJXVJ010000005.1"/>
</dbReference>
<protein>
    <submittedName>
        <fullName evidence="2">RHS repeat-associated core domain-containing protein</fullName>
    </submittedName>
</protein>
<gene>
    <name evidence="2" type="ORF">ACKW6Q_21535</name>
</gene>
<reference evidence="2 3" key="1">
    <citation type="submission" date="2024-12" db="EMBL/GenBank/DDBJ databases">
        <title>Draft genome sequence of Chryseobacterium kwangjuense AG447.</title>
        <authorList>
            <person name="Cheptsov V.S."/>
            <person name="Belov A."/>
            <person name="Zavarzina A.G."/>
        </authorList>
    </citation>
    <scope>NUCLEOTIDE SEQUENCE [LARGE SCALE GENOMIC DNA]</scope>
    <source>
        <strain evidence="2 3">AG447</strain>
    </source>
</reference>
<keyword evidence="1" id="KW-1133">Transmembrane helix</keyword>
<dbReference type="Gene3D" id="2.180.10.10">
    <property type="entry name" value="RHS repeat-associated core"/>
    <property type="match status" value="1"/>
</dbReference>
<dbReference type="InterPro" id="IPR022385">
    <property type="entry name" value="Rhs_assc_core"/>
</dbReference>
<dbReference type="Proteomes" id="UP001634154">
    <property type="component" value="Unassembled WGS sequence"/>
</dbReference>
<accession>A0ABW9K8G1</accession>
<keyword evidence="3" id="KW-1185">Reference proteome</keyword>
<keyword evidence="1" id="KW-0812">Transmembrane</keyword>
<organism evidence="2 3">
    <name type="scientific">Chryseobacterium kwangjuense</name>
    <dbReference type="NCBI Taxonomy" id="267125"/>
    <lineage>
        <taxon>Bacteria</taxon>
        <taxon>Pseudomonadati</taxon>
        <taxon>Bacteroidota</taxon>
        <taxon>Flavobacteriia</taxon>
        <taxon>Flavobacteriales</taxon>
        <taxon>Weeksellaceae</taxon>
        <taxon>Chryseobacterium group</taxon>
        <taxon>Chryseobacterium</taxon>
    </lineage>
</organism>
<proteinExistence type="predicted"/>
<keyword evidence="1" id="KW-0472">Membrane</keyword>
<dbReference type="NCBIfam" id="TIGR03696">
    <property type="entry name" value="Rhs_assc_core"/>
    <property type="match status" value="1"/>
</dbReference>
<sequence length="164" mass="17004">MNGRLYDPLLRRFLNADENIQDPTNTQNYNKYGYVMNNPLMYNDPSGEVLPFLIGVGLGYFWATVISGAIIGAAISVGMYALQATFNNNWSWGGFAKSLLIGTVTGAVSAGFGEVFSAGGFWATVGNGALAGGGSGAIVSLINGDNFLEGLAKGAVIGGCCSRG</sequence>
<evidence type="ECO:0000313" key="3">
    <source>
        <dbReference type="Proteomes" id="UP001634154"/>
    </source>
</evidence>
<feature type="transmembrane region" description="Helical" evidence="1">
    <location>
        <begin position="49"/>
        <end position="82"/>
    </location>
</feature>
<name>A0ABW9K8G1_9FLAO</name>